<keyword evidence="3" id="KW-1185">Reference proteome</keyword>
<dbReference type="InterPro" id="IPR006461">
    <property type="entry name" value="PLAC_motif_containing"/>
</dbReference>
<dbReference type="KEGG" id="spar:SPRG_14024"/>
<dbReference type="RefSeq" id="XP_012208325.1">
    <property type="nucleotide sequence ID" value="XM_012352935.1"/>
</dbReference>
<sequence length="187" mass="19952">MDTDPLLPKPPYVPTTWRSPLLPLCEWHYLDGFTACCCPCLALADIAGNIDACGGFYTTLASAGLLVELILVLQVLASSSVVVRGLGLVALLGYLLFIAVLRTSVRRALKIRGSELGDALTSALCPCCTIVQMTSEGSELEDVLCALCCPPCMLAQLATHVELYDETKSVCGPRSVLRGFSLEPDTI</sequence>
<dbReference type="Proteomes" id="UP000030745">
    <property type="component" value="Unassembled WGS sequence"/>
</dbReference>
<dbReference type="EMBL" id="KK583299">
    <property type="protein sequence ID" value="KDO20933.1"/>
    <property type="molecule type" value="Genomic_DNA"/>
</dbReference>
<evidence type="ECO:0000313" key="2">
    <source>
        <dbReference type="EMBL" id="KDO20933.1"/>
    </source>
</evidence>
<evidence type="ECO:0000313" key="3">
    <source>
        <dbReference type="Proteomes" id="UP000030745"/>
    </source>
</evidence>
<proteinExistence type="predicted"/>
<evidence type="ECO:0008006" key="4">
    <source>
        <dbReference type="Google" id="ProtNLM"/>
    </source>
</evidence>
<gene>
    <name evidence="2" type="ORF">SPRG_14024</name>
</gene>
<dbReference type="OMA" id="PLCEWHY"/>
<organism evidence="2 3">
    <name type="scientific">Saprolegnia parasitica (strain CBS 223.65)</name>
    <dbReference type="NCBI Taxonomy" id="695850"/>
    <lineage>
        <taxon>Eukaryota</taxon>
        <taxon>Sar</taxon>
        <taxon>Stramenopiles</taxon>
        <taxon>Oomycota</taxon>
        <taxon>Saprolegniomycetes</taxon>
        <taxon>Saprolegniales</taxon>
        <taxon>Saprolegniaceae</taxon>
        <taxon>Saprolegnia</taxon>
    </lineage>
</organism>
<feature type="transmembrane region" description="Helical" evidence="1">
    <location>
        <begin position="82"/>
        <end position="101"/>
    </location>
</feature>
<feature type="transmembrane region" description="Helical" evidence="1">
    <location>
        <begin position="56"/>
        <end position="76"/>
    </location>
</feature>
<protein>
    <recommendedName>
        <fullName evidence="4">PLAC8 family protein</fullName>
    </recommendedName>
</protein>
<dbReference type="VEuPathDB" id="FungiDB:SPRG_14024"/>
<keyword evidence="1" id="KW-1133">Transmembrane helix</keyword>
<dbReference type="AlphaFoldDB" id="A0A067BRP6"/>
<dbReference type="OrthoDB" id="78470at2759"/>
<name>A0A067BRP6_SAPPC</name>
<dbReference type="Pfam" id="PF04749">
    <property type="entry name" value="PLAC8"/>
    <property type="match status" value="1"/>
</dbReference>
<reference evidence="2 3" key="1">
    <citation type="journal article" date="2013" name="PLoS Genet.">
        <title>Distinctive expansion of potential virulence genes in the genome of the oomycete fish pathogen Saprolegnia parasitica.</title>
        <authorList>
            <person name="Jiang R.H."/>
            <person name="de Bruijn I."/>
            <person name="Haas B.J."/>
            <person name="Belmonte R."/>
            <person name="Lobach L."/>
            <person name="Christie J."/>
            <person name="van den Ackerveken G."/>
            <person name="Bottin A."/>
            <person name="Bulone V."/>
            <person name="Diaz-Moreno S.M."/>
            <person name="Dumas B."/>
            <person name="Fan L."/>
            <person name="Gaulin E."/>
            <person name="Govers F."/>
            <person name="Grenville-Briggs L.J."/>
            <person name="Horner N.R."/>
            <person name="Levin J.Z."/>
            <person name="Mammella M."/>
            <person name="Meijer H.J."/>
            <person name="Morris P."/>
            <person name="Nusbaum C."/>
            <person name="Oome S."/>
            <person name="Phillips A.J."/>
            <person name="van Rooyen D."/>
            <person name="Rzeszutek E."/>
            <person name="Saraiva M."/>
            <person name="Secombes C.J."/>
            <person name="Seidl M.F."/>
            <person name="Snel B."/>
            <person name="Stassen J.H."/>
            <person name="Sykes S."/>
            <person name="Tripathy S."/>
            <person name="van den Berg H."/>
            <person name="Vega-Arreguin J.C."/>
            <person name="Wawra S."/>
            <person name="Young S.K."/>
            <person name="Zeng Q."/>
            <person name="Dieguez-Uribeondo J."/>
            <person name="Russ C."/>
            <person name="Tyler B.M."/>
            <person name="van West P."/>
        </authorList>
    </citation>
    <scope>NUCLEOTIDE SEQUENCE [LARGE SCALE GENOMIC DNA]</scope>
    <source>
        <strain evidence="2 3">CBS 223.65</strain>
    </source>
</reference>
<keyword evidence="1" id="KW-0812">Transmembrane</keyword>
<evidence type="ECO:0000256" key="1">
    <source>
        <dbReference type="SAM" id="Phobius"/>
    </source>
</evidence>
<dbReference type="GeneID" id="24135857"/>
<keyword evidence="1" id="KW-0472">Membrane</keyword>
<accession>A0A067BRP6</accession>